<dbReference type="AlphaFoldDB" id="A0A7N0V0U2"/>
<feature type="region of interest" description="Disordered" evidence="4">
    <location>
        <begin position="78"/>
        <end position="98"/>
    </location>
</feature>
<accession>A0A7N0V0U2</accession>
<evidence type="ECO:0000256" key="3">
    <source>
        <dbReference type="ARBA" id="ARBA00022729"/>
    </source>
</evidence>
<keyword evidence="2" id="KW-0964">Secreted</keyword>
<keyword evidence="7" id="KW-1185">Reference proteome</keyword>
<dbReference type="InterPro" id="IPR039639">
    <property type="entry name" value="IDA-like"/>
</dbReference>
<organism evidence="6 7">
    <name type="scientific">Kalanchoe fedtschenkoi</name>
    <name type="common">Lavender scallops</name>
    <name type="synonym">South American air plant</name>
    <dbReference type="NCBI Taxonomy" id="63787"/>
    <lineage>
        <taxon>Eukaryota</taxon>
        <taxon>Viridiplantae</taxon>
        <taxon>Streptophyta</taxon>
        <taxon>Embryophyta</taxon>
        <taxon>Tracheophyta</taxon>
        <taxon>Spermatophyta</taxon>
        <taxon>Magnoliopsida</taxon>
        <taxon>eudicotyledons</taxon>
        <taxon>Gunneridae</taxon>
        <taxon>Pentapetalae</taxon>
        <taxon>Saxifragales</taxon>
        <taxon>Crassulaceae</taxon>
        <taxon>Kalanchoe</taxon>
    </lineage>
</organism>
<dbReference type="OMA" id="ERTNKVY"/>
<reference evidence="6" key="1">
    <citation type="submission" date="2021-01" db="UniProtKB">
        <authorList>
            <consortium name="EnsemblPlants"/>
        </authorList>
    </citation>
    <scope>IDENTIFICATION</scope>
</reference>
<dbReference type="EnsemblPlants" id="Kaladp0095s0119.1.v1.1">
    <property type="protein sequence ID" value="Kaladp0095s0119.1.v1.1.CDS.1"/>
    <property type="gene ID" value="Kaladp0095s0119.v1.1"/>
</dbReference>
<evidence type="ECO:0000256" key="1">
    <source>
        <dbReference type="ARBA" id="ARBA00004239"/>
    </source>
</evidence>
<evidence type="ECO:0000313" key="6">
    <source>
        <dbReference type="EnsemblPlants" id="Kaladp0095s0119.1.v1.1.CDS.1"/>
    </source>
</evidence>
<dbReference type="GO" id="GO:0005576">
    <property type="term" value="C:extracellular region"/>
    <property type="evidence" value="ECO:0007669"/>
    <property type="project" value="UniProtKB-SubCell"/>
</dbReference>
<feature type="signal peptide" evidence="5">
    <location>
        <begin position="1"/>
        <end position="30"/>
    </location>
</feature>
<dbReference type="Gramene" id="Kaladp0095s0119.1.v1.1">
    <property type="protein sequence ID" value="Kaladp0095s0119.1.v1.1.CDS.1"/>
    <property type="gene ID" value="Kaladp0095s0119.v1.1"/>
</dbReference>
<protein>
    <submittedName>
        <fullName evidence="6">Uncharacterized protein</fullName>
    </submittedName>
</protein>
<sequence length="98" mass="10785">MMRNSSIVSSSHAWLLVLLVFTLIIGDCDGASRRYLATRTEVSQFKPNTNPNNNDDAQKSPNMVGHFMGFLPRGIPISASAPSRKHNDLGLQSWKSSP</sequence>
<comment type="subcellular location">
    <subcellularLocation>
        <location evidence="1">Secreted</location>
        <location evidence="1">Extracellular space</location>
    </subcellularLocation>
</comment>
<evidence type="ECO:0000256" key="5">
    <source>
        <dbReference type="SAM" id="SignalP"/>
    </source>
</evidence>
<dbReference type="PANTHER" id="PTHR33599:SF15">
    <property type="entry name" value="PROTEIN IDA-LIKE 2"/>
    <property type="match status" value="1"/>
</dbReference>
<dbReference type="PANTHER" id="PTHR33599">
    <property type="entry name" value="PROTEIN IDA-LIKE 5"/>
    <property type="match status" value="1"/>
</dbReference>
<dbReference type="GO" id="GO:0010227">
    <property type="term" value="P:floral organ abscission"/>
    <property type="evidence" value="ECO:0007669"/>
    <property type="project" value="InterPro"/>
</dbReference>
<evidence type="ECO:0000313" key="7">
    <source>
        <dbReference type="Proteomes" id="UP000594263"/>
    </source>
</evidence>
<feature type="chain" id="PRO_5029558583" evidence="5">
    <location>
        <begin position="31"/>
        <end position="98"/>
    </location>
</feature>
<evidence type="ECO:0000256" key="4">
    <source>
        <dbReference type="SAM" id="MobiDB-lite"/>
    </source>
</evidence>
<keyword evidence="3 5" id="KW-0732">Signal</keyword>
<name>A0A7N0V0U2_KALFE</name>
<dbReference type="Proteomes" id="UP000594263">
    <property type="component" value="Unplaced"/>
</dbReference>
<proteinExistence type="predicted"/>
<evidence type="ECO:0000256" key="2">
    <source>
        <dbReference type="ARBA" id="ARBA00022525"/>
    </source>
</evidence>